<keyword evidence="5" id="KW-0597">Phosphoprotein</keyword>
<keyword evidence="7" id="KW-0808">Transferase</keyword>
<reference evidence="24" key="1">
    <citation type="journal article" date="2011" name="Nature">
        <title>Genome sequence and analysis of the tuber crop potato.</title>
        <authorList>
            <consortium name="The Potato Genome Sequencing Consortium"/>
        </authorList>
    </citation>
    <scope>NUCLEOTIDE SEQUENCE [LARGE SCALE GENOMIC DNA]</scope>
    <source>
        <strain evidence="24">cv. DM1-3 516 R44</strain>
    </source>
</reference>
<dbReference type="Gene3D" id="3.30.200.20">
    <property type="entry name" value="Phosphorylase Kinase, domain 1"/>
    <property type="match status" value="1"/>
</dbReference>
<dbReference type="KEGG" id="sot:102603158"/>
<keyword evidence="11 20" id="KW-0547">Nucleotide-binding</keyword>
<evidence type="ECO:0000256" key="12">
    <source>
        <dbReference type="ARBA" id="ARBA00022777"/>
    </source>
</evidence>
<protein>
    <recommendedName>
        <fullName evidence="2">non-specific serine/threonine protein kinase</fullName>
        <ecNumber evidence="2">2.7.11.1</ecNumber>
    </recommendedName>
</protein>
<dbReference type="InterPro" id="IPR000719">
    <property type="entry name" value="Prot_kinase_dom"/>
</dbReference>
<dbReference type="InterPro" id="IPR055414">
    <property type="entry name" value="LRR_R13L4/SHOC2-like"/>
</dbReference>
<dbReference type="SUPFAM" id="SSF56112">
    <property type="entry name" value="Protein kinase-like (PK-like)"/>
    <property type="match status" value="1"/>
</dbReference>
<keyword evidence="6" id="KW-0433">Leucine-rich repeat</keyword>
<evidence type="ECO:0000256" key="8">
    <source>
        <dbReference type="ARBA" id="ARBA00022692"/>
    </source>
</evidence>
<dbReference type="InterPro" id="IPR008271">
    <property type="entry name" value="Ser/Thr_kinase_AS"/>
</dbReference>
<proteinExistence type="predicted"/>
<dbReference type="PROSITE" id="PS00108">
    <property type="entry name" value="PROTEIN_KINASE_ST"/>
    <property type="match status" value="1"/>
</dbReference>
<keyword evidence="3" id="KW-1003">Cell membrane</keyword>
<dbReference type="EnsemblPlants" id="PGSC0003DMT400026965">
    <property type="protein sequence ID" value="PGSC0003DMT400026965"/>
    <property type="gene ID" value="PGSC0003DMG400010400"/>
</dbReference>
<evidence type="ECO:0000256" key="18">
    <source>
        <dbReference type="ARBA" id="ARBA00047899"/>
    </source>
</evidence>
<dbReference type="InterPro" id="IPR017441">
    <property type="entry name" value="Protein_kinase_ATP_BS"/>
</dbReference>
<evidence type="ECO:0000256" key="2">
    <source>
        <dbReference type="ARBA" id="ARBA00012513"/>
    </source>
</evidence>
<keyword evidence="15 21" id="KW-0472">Membrane</keyword>
<comment type="subcellular location">
    <subcellularLocation>
        <location evidence="1">Cell membrane</location>
        <topology evidence="1">Single-pass membrane protein</topology>
    </subcellularLocation>
</comment>
<evidence type="ECO:0000256" key="19">
    <source>
        <dbReference type="ARBA" id="ARBA00048679"/>
    </source>
</evidence>
<comment type="catalytic activity">
    <reaction evidence="18">
        <text>L-threonyl-[protein] + ATP = O-phospho-L-threonyl-[protein] + ADP + H(+)</text>
        <dbReference type="Rhea" id="RHEA:46608"/>
        <dbReference type="Rhea" id="RHEA-COMP:11060"/>
        <dbReference type="Rhea" id="RHEA-COMP:11605"/>
        <dbReference type="ChEBI" id="CHEBI:15378"/>
        <dbReference type="ChEBI" id="CHEBI:30013"/>
        <dbReference type="ChEBI" id="CHEBI:30616"/>
        <dbReference type="ChEBI" id="CHEBI:61977"/>
        <dbReference type="ChEBI" id="CHEBI:456216"/>
        <dbReference type="EC" id="2.7.11.1"/>
    </reaction>
</comment>
<evidence type="ECO:0000256" key="13">
    <source>
        <dbReference type="ARBA" id="ARBA00022840"/>
    </source>
</evidence>
<dbReference type="HOGENOM" id="CLU_000288_22_0_1"/>
<evidence type="ECO:0000256" key="6">
    <source>
        <dbReference type="ARBA" id="ARBA00022614"/>
    </source>
</evidence>
<evidence type="ECO:0000256" key="5">
    <source>
        <dbReference type="ARBA" id="ARBA00022553"/>
    </source>
</evidence>
<evidence type="ECO:0000256" key="3">
    <source>
        <dbReference type="ARBA" id="ARBA00022475"/>
    </source>
</evidence>
<dbReference type="Pfam" id="PF00069">
    <property type="entry name" value="Pkinase"/>
    <property type="match status" value="1"/>
</dbReference>
<keyword evidence="9" id="KW-0732">Signal</keyword>
<dbReference type="OrthoDB" id="676979at2759"/>
<evidence type="ECO:0000256" key="4">
    <source>
        <dbReference type="ARBA" id="ARBA00022527"/>
    </source>
</evidence>
<dbReference type="PANTHER" id="PTHR27008">
    <property type="entry name" value="OS04G0122200 PROTEIN"/>
    <property type="match status" value="1"/>
</dbReference>
<evidence type="ECO:0000256" key="14">
    <source>
        <dbReference type="ARBA" id="ARBA00022989"/>
    </source>
</evidence>
<accession>M1ANX8</accession>
<evidence type="ECO:0000313" key="23">
    <source>
        <dbReference type="EnsemblPlants" id="PGSC0003DMT400026965"/>
    </source>
</evidence>
<dbReference type="Pfam" id="PF13855">
    <property type="entry name" value="LRR_8"/>
    <property type="match status" value="1"/>
</dbReference>
<keyword evidence="12" id="KW-0418">Kinase</keyword>
<dbReference type="InterPro" id="IPR011009">
    <property type="entry name" value="Kinase-like_dom_sf"/>
</dbReference>
<keyword evidence="24" id="KW-1185">Reference proteome</keyword>
<feature type="domain" description="Protein kinase" evidence="22">
    <location>
        <begin position="419"/>
        <end position="702"/>
    </location>
</feature>
<keyword evidence="13 20" id="KW-0067">ATP-binding</keyword>
<organism evidence="23 24">
    <name type="scientific">Solanum tuberosum</name>
    <name type="common">Potato</name>
    <dbReference type="NCBI Taxonomy" id="4113"/>
    <lineage>
        <taxon>Eukaryota</taxon>
        <taxon>Viridiplantae</taxon>
        <taxon>Streptophyta</taxon>
        <taxon>Embryophyta</taxon>
        <taxon>Tracheophyta</taxon>
        <taxon>Spermatophyta</taxon>
        <taxon>Magnoliopsida</taxon>
        <taxon>eudicotyledons</taxon>
        <taxon>Gunneridae</taxon>
        <taxon>Pentapetalae</taxon>
        <taxon>asterids</taxon>
        <taxon>lamiids</taxon>
        <taxon>Solanales</taxon>
        <taxon>Solanaceae</taxon>
        <taxon>Solanoideae</taxon>
        <taxon>Solaneae</taxon>
        <taxon>Solanum</taxon>
    </lineage>
</organism>
<dbReference type="Gene3D" id="1.10.510.10">
    <property type="entry name" value="Transferase(Phosphotransferase) domain 1"/>
    <property type="match status" value="1"/>
</dbReference>
<dbReference type="Gramene" id="PGSC0003DMT400026965">
    <property type="protein sequence ID" value="PGSC0003DMT400026965"/>
    <property type="gene ID" value="PGSC0003DMG400010400"/>
</dbReference>
<dbReference type="FunFam" id="1.10.510.10:FF:000358">
    <property type="entry name" value="Putative leucine-rich repeat receptor-like serine/threonine-protein kinase"/>
    <property type="match status" value="1"/>
</dbReference>
<dbReference type="Gene3D" id="3.80.10.10">
    <property type="entry name" value="Ribonuclease Inhibitor"/>
    <property type="match status" value="1"/>
</dbReference>
<evidence type="ECO:0000256" key="1">
    <source>
        <dbReference type="ARBA" id="ARBA00004162"/>
    </source>
</evidence>
<dbReference type="PROSITE" id="PS50011">
    <property type="entry name" value="PROTEIN_KINASE_DOM"/>
    <property type="match status" value="1"/>
</dbReference>
<dbReference type="Pfam" id="PF23598">
    <property type="entry name" value="LRR_14"/>
    <property type="match status" value="1"/>
</dbReference>
<name>M1ANX8_SOLTU</name>
<evidence type="ECO:0000256" key="10">
    <source>
        <dbReference type="ARBA" id="ARBA00022737"/>
    </source>
</evidence>
<evidence type="ECO:0000256" key="11">
    <source>
        <dbReference type="ARBA" id="ARBA00022741"/>
    </source>
</evidence>
<keyword evidence="8 21" id="KW-0812">Transmembrane</keyword>
<dbReference type="SUPFAM" id="SSF52058">
    <property type="entry name" value="L domain-like"/>
    <property type="match status" value="2"/>
</dbReference>
<gene>
    <name evidence="23" type="primary">LOC102603158</name>
</gene>
<keyword evidence="10" id="KW-0677">Repeat</keyword>
<dbReference type="EC" id="2.7.11.1" evidence="2"/>
<dbReference type="SMART" id="SM00220">
    <property type="entry name" value="S_TKc"/>
    <property type="match status" value="1"/>
</dbReference>
<dbReference type="PROSITE" id="PS00107">
    <property type="entry name" value="PROTEIN_KINASE_ATP"/>
    <property type="match status" value="1"/>
</dbReference>
<evidence type="ECO:0000256" key="9">
    <source>
        <dbReference type="ARBA" id="ARBA00022729"/>
    </source>
</evidence>
<dbReference type="InterPro" id="IPR001611">
    <property type="entry name" value="Leu-rich_rpt"/>
</dbReference>
<dbReference type="Proteomes" id="UP000011115">
    <property type="component" value="Unassembled WGS sequence"/>
</dbReference>
<dbReference type="PaxDb" id="4113-PGSC0003DMT400026965"/>
<evidence type="ECO:0000256" key="16">
    <source>
        <dbReference type="ARBA" id="ARBA00023170"/>
    </source>
</evidence>
<dbReference type="FunFam" id="3.80.10.10:FF:000095">
    <property type="entry name" value="LRR receptor-like serine/threonine-protein kinase GSO1"/>
    <property type="match status" value="1"/>
</dbReference>
<feature type="transmembrane region" description="Helical" evidence="21">
    <location>
        <begin position="359"/>
        <end position="384"/>
    </location>
</feature>
<reference evidence="23" key="2">
    <citation type="submission" date="2015-06" db="UniProtKB">
        <authorList>
            <consortium name="EnsemblPlants"/>
        </authorList>
    </citation>
    <scope>IDENTIFICATION</scope>
    <source>
        <strain evidence="23">DM1-3 516 R44</strain>
    </source>
</reference>
<evidence type="ECO:0000313" key="24">
    <source>
        <dbReference type="Proteomes" id="UP000011115"/>
    </source>
</evidence>
<keyword evidence="17" id="KW-0325">Glycoprotein</keyword>
<evidence type="ECO:0000256" key="17">
    <source>
        <dbReference type="ARBA" id="ARBA00023180"/>
    </source>
</evidence>
<evidence type="ECO:0000259" key="22">
    <source>
        <dbReference type="PROSITE" id="PS50011"/>
    </source>
</evidence>
<evidence type="ECO:0000256" key="7">
    <source>
        <dbReference type="ARBA" id="ARBA00022679"/>
    </source>
</evidence>
<keyword evidence="16" id="KW-0675">Receptor</keyword>
<dbReference type="RefSeq" id="XP_006346907.1">
    <property type="nucleotide sequence ID" value="XM_006346845.2"/>
</dbReference>
<dbReference type="AlphaFoldDB" id="M1ANX8"/>
<keyword evidence="4" id="KW-0723">Serine/threonine-protein kinase</keyword>
<dbReference type="InterPro" id="IPR032675">
    <property type="entry name" value="LRR_dom_sf"/>
</dbReference>
<feature type="binding site" evidence="20">
    <location>
        <position position="447"/>
    </location>
    <ligand>
        <name>ATP</name>
        <dbReference type="ChEBI" id="CHEBI:30616"/>
    </ligand>
</feature>
<dbReference type="Pfam" id="PF00560">
    <property type="entry name" value="LRR_1"/>
    <property type="match status" value="2"/>
</dbReference>
<dbReference type="FunFam" id="3.30.200.20:FF:000661">
    <property type="entry name" value="Serine-threonine protein kinase plant-type"/>
    <property type="match status" value="1"/>
</dbReference>
<evidence type="ECO:0000256" key="15">
    <source>
        <dbReference type="ARBA" id="ARBA00023136"/>
    </source>
</evidence>
<keyword evidence="14 21" id="KW-1133">Transmembrane helix</keyword>
<evidence type="ECO:0000256" key="20">
    <source>
        <dbReference type="PROSITE-ProRule" id="PRU10141"/>
    </source>
</evidence>
<dbReference type="GO" id="GO:0005886">
    <property type="term" value="C:plasma membrane"/>
    <property type="evidence" value="ECO:0007669"/>
    <property type="project" value="UniProtKB-SubCell"/>
</dbReference>
<evidence type="ECO:0000256" key="21">
    <source>
        <dbReference type="SAM" id="Phobius"/>
    </source>
</evidence>
<dbReference type="OMA" id="MSRNAFQ"/>
<dbReference type="InterPro" id="IPR051809">
    <property type="entry name" value="Plant_receptor-like_S/T_kinase"/>
</dbReference>
<dbReference type="eggNOG" id="ENOG502SHV4">
    <property type="taxonomic scope" value="Eukaryota"/>
</dbReference>
<dbReference type="GO" id="GO:0005524">
    <property type="term" value="F:ATP binding"/>
    <property type="evidence" value="ECO:0007669"/>
    <property type="project" value="UniProtKB-UniRule"/>
</dbReference>
<sequence length="705" mass="78155">MLQSFENLEVANNSFTGPIPMMLGNLVNLITLNLQNNLLENKPGATQLDFLNSLVTSRNLVYLILESNPLNGIFPESIGNLSSNIRVLDAANCGIRGSMPTNIGNLSGLIFLGLASNNIVGNVPPSFVGLQNLERLYLTRNKLEGTFPAELCSIGRLGLLHLGENRLSGEIPSCIGNLTELRVMSIAANNFSSKLPSSFWRLVKLDGLNISRNLLHGFFPSDVGTLKAMSIMDLSFNRFFGEIPNSIGSLQYLVSLDMSRNAFQGPIPDTFSDLIVLEGLDLSTNALSGVIPKSLELLRDLKYLNVSFNNLQGEVPKKGVFANVNYRFLMGNPRLCGAIDLYIPICPAQGRKTTRKKSIILRTAVPVAVTFLILVALFFTWMIWSRKKHVIGNNESDYPPRIAHQKITYYELLQATENFSQSKLVGSGSSGTVYQGTFSDGAVFAIKVFDMQWQRDLRNFDSECEILSNVRHRNLVKIVSTCSNLDFTAIVLEYMPNGSLDKRLYSDENCLSLVERLNIMIDVALAMEYLHHDYTVPIVHCDLKPGNVLLDQDLTAHVADFGIAKMLAQEGNMAQTKTLGTIGYIAPEYGLDGQISTSSDVYSFGILLLETFTRKKPTDDLFSGDLSLHKWTSLSFPDAVLDILDADLVSDIGFTTDENQSEIKQLLVLIINVAFLCLKELPEERINMREVVVQLNKIRAELTKL</sequence>
<dbReference type="InParanoid" id="M1ANX8"/>
<dbReference type="GeneID" id="102603158"/>
<comment type="catalytic activity">
    <reaction evidence="19">
        <text>L-seryl-[protein] + ATP = O-phospho-L-seryl-[protein] + ADP + H(+)</text>
        <dbReference type="Rhea" id="RHEA:17989"/>
        <dbReference type="Rhea" id="RHEA-COMP:9863"/>
        <dbReference type="Rhea" id="RHEA-COMP:11604"/>
        <dbReference type="ChEBI" id="CHEBI:15378"/>
        <dbReference type="ChEBI" id="CHEBI:29999"/>
        <dbReference type="ChEBI" id="CHEBI:30616"/>
        <dbReference type="ChEBI" id="CHEBI:83421"/>
        <dbReference type="ChEBI" id="CHEBI:456216"/>
        <dbReference type="EC" id="2.7.11.1"/>
    </reaction>
</comment>
<dbReference type="PANTHER" id="PTHR27008:SF575">
    <property type="entry name" value="LRR RECEPTOR-LIKE SERINE_THREONINE-PROTEIN KINASE EFR"/>
    <property type="match status" value="1"/>
</dbReference>
<dbReference type="GO" id="GO:0004674">
    <property type="term" value="F:protein serine/threonine kinase activity"/>
    <property type="evidence" value="ECO:0007669"/>
    <property type="project" value="UniProtKB-KW"/>
</dbReference>